<dbReference type="NCBIfam" id="TIGR00278">
    <property type="entry name" value="membrane protein insertion efficiency factor YidD"/>
    <property type="match status" value="1"/>
</dbReference>
<evidence type="ECO:0000313" key="1">
    <source>
        <dbReference type="EMBL" id="SVC30777.1"/>
    </source>
</evidence>
<accession>A0A382L6Y7</accession>
<dbReference type="PANTHER" id="PTHR33383">
    <property type="entry name" value="MEMBRANE PROTEIN INSERTION EFFICIENCY FACTOR-RELATED"/>
    <property type="match status" value="1"/>
</dbReference>
<dbReference type="PANTHER" id="PTHR33383:SF1">
    <property type="entry name" value="MEMBRANE PROTEIN INSERTION EFFICIENCY FACTOR-RELATED"/>
    <property type="match status" value="1"/>
</dbReference>
<dbReference type="SMART" id="SM01234">
    <property type="entry name" value="Haemolytic"/>
    <property type="match status" value="1"/>
</dbReference>
<protein>
    <recommendedName>
        <fullName evidence="2">Membrane protein insertion efficiency factor YidD</fullName>
    </recommendedName>
</protein>
<dbReference type="InterPro" id="IPR002696">
    <property type="entry name" value="Membr_insert_effic_factor_YidD"/>
</dbReference>
<gene>
    <name evidence="1" type="ORF">METZ01_LOCUS283631</name>
</gene>
<dbReference type="EMBL" id="UINC01084282">
    <property type="protein sequence ID" value="SVC30777.1"/>
    <property type="molecule type" value="Genomic_DNA"/>
</dbReference>
<proteinExistence type="inferred from homology"/>
<organism evidence="1">
    <name type="scientific">marine metagenome</name>
    <dbReference type="NCBI Taxonomy" id="408172"/>
    <lineage>
        <taxon>unclassified sequences</taxon>
        <taxon>metagenomes</taxon>
        <taxon>ecological metagenomes</taxon>
    </lineage>
</organism>
<dbReference type="HAMAP" id="MF_00386">
    <property type="entry name" value="UPF0161_YidD"/>
    <property type="match status" value="1"/>
</dbReference>
<name>A0A382L6Y7_9ZZZZ</name>
<sequence length="65" mass="7208">MLINIYKLSLSGLFPNTCRFLPTCSTYAKESFEQHGFIKGIWLTVARLLRCRPGGGSGYDPVPDA</sequence>
<dbReference type="AlphaFoldDB" id="A0A382L6Y7"/>
<reference evidence="1" key="1">
    <citation type="submission" date="2018-05" db="EMBL/GenBank/DDBJ databases">
        <authorList>
            <person name="Lanie J.A."/>
            <person name="Ng W.-L."/>
            <person name="Kazmierczak K.M."/>
            <person name="Andrzejewski T.M."/>
            <person name="Davidsen T.M."/>
            <person name="Wayne K.J."/>
            <person name="Tettelin H."/>
            <person name="Glass J.I."/>
            <person name="Rusch D."/>
            <person name="Podicherti R."/>
            <person name="Tsui H.-C.T."/>
            <person name="Winkler M.E."/>
        </authorList>
    </citation>
    <scope>NUCLEOTIDE SEQUENCE</scope>
</reference>
<dbReference type="Pfam" id="PF01809">
    <property type="entry name" value="YidD"/>
    <property type="match status" value="1"/>
</dbReference>
<evidence type="ECO:0008006" key="2">
    <source>
        <dbReference type="Google" id="ProtNLM"/>
    </source>
</evidence>